<gene>
    <name evidence="17" type="ORF">NEMVEDRAFT_v1g161176</name>
</gene>
<organism evidence="17 18">
    <name type="scientific">Nematostella vectensis</name>
    <name type="common">Starlet sea anemone</name>
    <dbReference type="NCBI Taxonomy" id="45351"/>
    <lineage>
        <taxon>Eukaryota</taxon>
        <taxon>Metazoa</taxon>
        <taxon>Cnidaria</taxon>
        <taxon>Anthozoa</taxon>
        <taxon>Hexacorallia</taxon>
        <taxon>Actiniaria</taxon>
        <taxon>Edwardsiidae</taxon>
        <taxon>Nematostella</taxon>
    </lineage>
</organism>
<evidence type="ECO:0000256" key="12">
    <source>
        <dbReference type="ARBA" id="ARBA00023136"/>
    </source>
</evidence>
<accession>A7RPA3</accession>
<dbReference type="GO" id="GO:0016779">
    <property type="term" value="F:nucleotidyltransferase activity"/>
    <property type="evidence" value="ECO:0000318"/>
    <property type="project" value="GO_Central"/>
</dbReference>
<evidence type="ECO:0000256" key="7">
    <source>
        <dbReference type="ARBA" id="ARBA00022475"/>
    </source>
</evidence>
<dbReference type="GO" id="GO:0061710">
    <property type="term" value="F:L-threonylcarbamoyladenylate synthase"/>
    <property type="evidence" value="ECO:0007669"/>
    <property type="project" value="UniProtKB-EC"/>
</dbReference>
<dbReference type="Gene3D" id="3.90.870.10">
    <property type="entry name" value="DHBP synthase"/>
    <property type="match status" value="1"/>
</dbReference>
<comment type="catalytic activity">
    <reaction evidence="13">
        <text>L-threonine + hydrogencarbonate + ATP = L-threonylcarbamoyladenylate + diphosphate + H2O</text>
        <dbReference type="Rhea" id="RHEA:36407"/>
        <dbReference type="ChEBI" id="CHEBI:15377"/>
        <dbReference type="ChEBI" id="CHEBI:17544"/>
        <dbReference type="ChEBI" id="CHEBI:30616"/>
        <dbReference type="ChEBI" id="CHEBI:33019"/>
        <dbReference type="ChEBI" id="CHEBI:57926"/>
        <dbReference type="ChEBI" id="CHEBI:73682"/>
        <dbReference type="EC" id="2.7.7.87"/>
    </reaction>
</comment>
<dbReference type="OMA" id="YALGCQI"/>
<keyword evidence="7" id="KW-1003">Cell membrane</keyword>
<dbReference type="KEGG" id="nve:5518788"/>
<dbReference type="NCBIfam" id="TIGR00057">
    <property type="entry name" value="L-threonylcarbamoyladenylate synthase"/>
    <property type="match status" value="1"/>
</dbReference>
<comment type="subcellular location">
    <subcellularLocation>
        <location evidence="2">Cell membrane</location>
        <topology evidence="2">Peripheral membrane protein</topology>
    </subcellularLocation>
    <subcellularLocation>
        <location evidence="3">Cytoplasm</location>
    </subcellularLocation>
    <subcellularLocation>
        <location evidence="1">Mitochondrion</location>
    </subcellularLocation>
</comment>
<dbReference type="GO" id="GO:0006450">
    <property type="term" value="P:regulation of translational fidelity"/>
    <property type="evidence" value="ECO:0000318"/>
    <property type="project" value="GO_Central"/>
</dbReference>
<evidence type="ECO:0000313" key="17">
    <source>
        <dbReference type="EMBL" id="EDO46648.1"/>
    </source>
</evidence>
<dbReference type="InterPro" id="IPR017945">
    <property type="entry name" value="DHBP_synth_RibB-like_a/b_dom"/>
</dbReference>
<dbReference type="HOGENOM" id="CLU_031397_5_1_1"/>
<dbReference type="GO" id="GO:0005886">
    <property type="term" value="C:plasma membrane"/>
    <property type="evidence" value="ECO:0007669"/>
    <property type="project" value="UniProtKB-SubCell"/>
</dbReference>
<dbReference type="InterPro" id="IPR006070">
    <property type="entry name" value="Sua5-like_dom"/>
</dbReference>
<evidence type="ECO:0000256" key="11">
    <source>
        <dbReference type="ARBA" id="ARBA00023128"/>
    </source>
</evidence>
<name>A7RPA3_NEMVE</name>
<evidence type="ECO:0000256" key="8">
    <source>
        <dbReference type="ARBA" id="ARBA00022490"/>
    </source>
</evidence>
<dbReference type="Pfam" id="PF01300">
    <property type="entry name" value="Sua5_yciO_yrdC"/>
    <property type="match status" value="1"/>
</dbReference>
<evidence type="ECO:0000256" key="14">
    <source>
        <dbReference type="ARBA" id="ARBA00058524"/>
    </source>
</evidence>
<evidence type="ECO:0000256" key="4">
    <source>
        <dbReference type="ARBA" id="ARBA00007663"/>
    </source>
</evidence>
<evidence type="ECO:0000256" key="9">
    <source>
        <dbReference type="ARBA" id="ARBA00022679"/>
    </source>
</evidence>
<sequence length="224" mass="24373">MHPKIVKLHEFADTQQEELIHAAVASLKLGHVIALPTDTIYGIAALTQSCNAVQKLYEIKGRHQEKPVAIAVGNIEDVKRWGKVTVSDDILTDLLPGPVTLVFERTPELNPSLNPGTTLIGIRIPNHHFVRKLAKACAEPIALTSANQSSAMSSLKVEEFKSLWPHLDLVVDGGPVGDSPECRQGSTVINLSVPGQFSIIREGSAYQQTLDVLEAKYGLTNTER</sequence>
<dbReference type="GO" id="GO:0005739">
    <property type="term" value="C:mitochondrion"/>
    <property type="evidence" value="ECO:0007669"/>
    <property type="project" value="UniProtKB-SubCell"/>
</dbReference>
<dbReference type="GO" id="GO:0000049">
    <property type="term" value="F:tRNA binding"/>
    <property type="evidence" value="ECO:0000318"/>
    <property type="project" value="GO_Central"/>
</dbReference>
<dbReference type="PROSITE" id="PS51163">
    <property type="entry name" value="YRDC"/>
    <property type="match status" value="1"/>
</dbReference>
<dbReference type="STRING" id="45351.A7RPA3"/>
<keyword evidence="11" id="KW-0496">Mitochondrion</keyword>
<evidence type="ECO:0000256" key="3">
    <source>
        <dbReference type="ARBA" id="ARBA00004496"/>
    </source>
</evidence>
<evidence type="ECO:0000256" key="6">
    <source>
        <dbReference type="ARBA" id="ARBA00015492"/>
    </source>
</evidence>
<evidence type="ECO:0000259" key="16">
    <source>
        <dbReference type="PROSITE" id="PS51163"/>
    </source>
</evidence>
<keyword evidence="18" id="KW-1185">Reference proteome</keyword>
<evidence type="ECO:0000256" key="15">
    <source>
        <dbReference type="ARBA" id="ARBA00063146"/>
    </source>
</evidence>
<evidence type="ECO:0000313" key="18">
    <source>
        <dbReference type="Proteomes" id="UP000001593"/>
    </source>
</evidence>
<keyword evidence="12" id="KW-0472">Membrane</keyword>
<dbReference type="EMBL" id="DS469525">
    <property type="protein sequence ID" value="EDO46648.1"/>
    <property type="molecule type" value="Genomic_DNA"/>
</dbReference>
<dbReference type="FunFam" id="3.90.870.10:FF:000007">
    <property type="entry name" value="YrdC N6-threonylcarbamoyltransferase domain containing"/>
    <property type="match status" value="1"/>
</dbReference>
<dbReference type="InterPro" id="IPR050156">
    <property type="entry name" value="TC-AMP_synthase_SUA5"/>
</dbReference>
<dbReference type="OrthoDB" id="3648309at2759"/>
<dbReference type="PhylomeDB" id="A7RPA3"/>
<protein>
    <recommendedName>
        <fullName evidence="6">Threonylcarbamoyl-AMP synthase</fullName>
        <ecNumber evidence="5">2.7.7.87</ecNumber>
    </recommendedName>
</protein>
<evidence type="ECO:0000256" key="10">
    <source>
        <dbReference type="ARBA" id="ARBA00022946"/>
    </source>
</evidence>
<dbReference type="Proteomes" id="UP000001593">
    <property type="component" value="Unassembled WGS sequence"/>
</dbReference>
<comment type="function">
    <text evidence="14">Cytoplasmic and mitochondrial threonylcarbamoyl-AMP synthase required for the formation of a threonylcarbamoyl group on adenosine at position 37 (t(6)A37) in tRNAs that read codons beginning with adenine. Catalyzes the conversion of L-threonine, HCO(3)(-)/CO(2) and ATP to give threonylcarbamoyl-AMP (TC-AMP) as the acyladenylate intermediate, with the release of diphosphate. Participates in t(6)A37 formation in cytoplasmic and mitochondrial tRNAs. May regulate the activity of some transporters.</text>
</comment>
<dbReference type="AlphaFoldDB" id="A7RPA3"/>
<keyword evidence="10" id="KW-0809">Transit peptide</keyword>
<comment type="subunit">
    <text evidence="15">Interacts with RSC1A1.</text>
</comment>
<dbReference type="InParanoid" id="A7RPA3"/>
<comment type="similarity">
    <text evidence="4">Belongs to the SUA5 family.</text>
</comment>
<dbReference type="eggNOG" id="KOG3051">
    <property type="taxonomic scope" value="Eukaryota"/>
</dbReference>
<evidence type="ECO:0000256" key="2">
    <source>
        <dbReference type="ARBA" id="ARBA00004202"/>
    </source>
</evidence>
<keyword evidence="8" id="KW-0963">Cytoplasm</keyword>
<dbReference type="PANTHER" id="PTHR17490">
    <property type="entry name" value="SUA5"/>
    <property type="match status" value="1"/>
</dbReference>
<keyword evidence="9" id="KW-0808">Transferase</keyword>
<dbReference type="EC" id="2.7.7.87" evidence="5"/>
<evidence type="ECO:0000256" key="13">
    <source>
        <dbReference type="ARBA" id="ARBA00048366"/>
    </source>
</evidence>
<evidence type="ECO:0000256" key="5">
    <source>
        <dbReference type="ARBA" id="ARBA00012584"/>
    </source>
</evidence>
<evidence type="ECO:0000256" key="1">
    <source>
        <dbReference type="ARBA" id="ARBA00004173"/>
    </source>
</evidence>
<dbReference type="GO" id="GO:0003725">
    <property type="term" value="F:double-stranded RNA binding"/>
    <property type="evidence" value="ECO:0007669"/>
    <property type="project" value="InterPro"/>
</dbReference>
<dbReference type="PANTHER" id="PTHR17490:SF10">
    <property type="entry name" value="THREONYLCARBAMOYL-AMP SYNTHASE"/>
    <property type="match status" value="1"/>
</dbReference>
<dbReference type="GO" id="GO:0005737">
    <property type="term" value="C:cytoplasm"/>
    <property type="evidence" value="ECO:0000318"/>
    <property type="project" value="GO_Central"/>
</dbReference>
<feature type="domain" description="YrdC-like" evidence="16">
    <location>
        <begin position="17"/>
        <end position="205"/>
    </location>
</feature>
<dbReference type="SUPFAM" id="SSF55821">
    <property type="entry name" value="YrdC/RibB"/>
    <property type="match status" value="1"/>
</dbReference>
<proteinExistence type="inferred from homology"/>
<reference evidence="17 18" key="1">
    <citation type="journal article" date="2007" name="Science">
        <title>Sea anemone genome reveals ancestral eumetazoan gene repertoire and genomic organization.</title>
        <authorList>
            <person name="Putnam N.H."/>
            <person name="Srivastava M."/>
            <person name="Hellsten U."/>
            <person name="Dirks B."/>
            <person name="Chapman J."/>
            <person name="Salamov A."/>
            <person name="Terry A."/>
            <person name="Shapiro H."/>
            <person name="Lindquist E."/>
            <person name="Kapitonov V.V."/>
            <person name="Jurka J."/>
            <person name="Genikhovich G."/>
            <person name="Grigoriev I.V."/>
            <person name="Lucas S.M."/>
            <person name="Steele R.E."/>
            <person name="Finnerty J.R."/>
            <person name="Technau U."/>
            <person name="Martindale M.Q."/>
            <person name="Rokhsar D.S."/>
        </authorList>
    </citation>
    <scope>NUCLEOTIDE SEQUENCE [LARGE SCALE GENOMIC DNA]</scope>
    <source>
        <strain evidence="18">CH2 X CH6</strain>
    </source>
</reference>